<dbReference type="EMBL" id="LHPI01000009">
    <property type="protein sequence ID" value="KOO07473.1"/>
    <property type="molecule type" value="Genomic_DNA"/>
</dbReference>
<dbReference type="STRING" id="171383.AKJ31_11325"/>
<organism evidence="3 4">
    <name type="scientific">Vibrio hepatarius</name>
    <dbReference type="NCBI Taxonomy" id="171383"/>
    <lineage>
        <taxon>Bacteria</taxon>
        <taxon>Pseudomonadati</taxon>
        <taxon>Pseudomonadota</taxon>
        <taxon>Gammaproteobacteria</taxon>
        <taxon>Vibrionales</taxon>
        <taxon>Vibrionaceae</taxon>
        <taxon>Vibrio</taxon>
        <taxon>Vibrio oreintalis group</taxon>
    </lineage>
</organism>
<proteinExistence type="predicted"/>
<dbReference type="OrthoDB" id="5919059at2"/>
<evidence type="ECO:0000313" key="3">
    <source>
        <dbReference type="EMBL" id="KOO07473.1"/>
    </source>
</evidence>
<dbReference type="RefSeq" id="WP_053409210.1">
    <property type="nucleotide sequence ID" value="NZ_DAIPHI010000026.1"/>
</dbReference>
<comment type="caution">
    <text evidence="3">The sequence shown here is derived from an EMBL/GenBank/DDBJ whole genome shotgun (WGS) entry which is preliminary data.</text>
</comment>
<keyword evidence="4" id="KW-1185">Reference proteome</keyword>
<feature type="signal peptide" evidence="2">
    <location>
        <begin position="1"/>
        <end position="21"/>
    </location>
</feature>
<protein>
    <submittedName>
        <fullName evidence="3">Uncharacterized protein</fullName>
    </submittedName>
</protein>
<dbReference type="PATRIC" id="fig|171383.3.peg.2312"/>
<evidence type="ECO:0000256" key="2">
    <source>
        <dbReference type="SAM" id="SignalP"/>
    </source>
</evidence>
<sequence length="150" mass="15234">MTSLSRLTLILTSLFSVSSLAATDTVTSQLGENPTREEVVIVYKSNPDIVLDILTILLRSDNVDPQVSIQSAFEIAPELAEQIAAIAREEGIADELITTAALLSGIDPTQFAQATAAGIASAAPGTPAIAPPTPPAVGANGGGNGVVSPN</sequence>
<accession>A0A0M0I0S2</accession>
<feature type="compositionally biased region" description="Gly residues" evidence="1">
    <location>
        <begin position="139"/>
        <end position="150"/>
    </location>
</feature>
<gene>
    <name evidence="3" type="ORF">AKJ31_11325</name>
</gene>
<reference evidence="4" key="1">
    <citation type="submission" date="2015-08" db="EMBL/GenBank/DDBJ databases">
        <title>Vibrio galatheae sp. nov., a novel member of the Vibrionaceae family isolated from the Solomon Islands.</title>
        <authorList>
            <person name="Giubergia S."/>
            <person name="Machado H."/>
            <person name="Mateiu R.V."/>
            <person name="Gram L."/>
        </authorList>
    </citation>
    <scope>NUCLEOTIDE SEQUENCE [LARGE SCALE GENOMIC DNA]</scope>
    <source>
        <strain evidence="4">DSM 19134</strain>
    </source>
</reference>
<name>A0A0M0I0S2_9VIBR</name>
<dbReference type="AlphaFoldDB" id="A0A0M0I0S2"/>
<evidence type="ECO:0000313" key="4">
    <source>
        <dbReference type="Proteomes" id="UP000037530"/>
    </source>
</evidence>
<evidence type="ECO:0000256" key="1">
    <source>
        <dbReference type="SAM" id="MobiDB-lite"/>
    </source>
</evidence>
<dbReference type="Proteomes" id="UP000037530">
    <property type="component" value="Unassembled WGS sequence"/>
</dbReference>
<keyword evidence="2" id="KW-0732">Signal</keyword>
<feature type="chain" id="PRO_5005600494" evidence="2">
    <location>
        <begin position="22"/>
        <end position="150"/>
    </location>
</feature>
<feature type="region of interest" description="Disordered" evidence="1">
    <location>
        <begin position="123"/>
        <end position="150"/>
    </location>
</feature>